<reference evidence="1" key="1">
    <citation type="submission" date="2019-08" db="EMBL/GenBank/DDBJ databases">
        <title>The genome of the North American firefly Photinus pyralis.</title>
        <authorList>
            <consortium name="Photinus pyralis genome working group"/>
            <person name="Fallon T.R."/>
            <person name="Sander Lower S.E."/>
            <person name="Weng J.-K."/>
        </authorList>
    </citation>
    <scope>NUCLEOTIDE SEQUENCE</scope>
    <source>
        <strain evidence="1">TRF0915ILg1</strain>
        <tissue evidence="1">Whole body</tissue>
    </source>
</reference>
<dbReference type="Pfam" id="PF04827">
    <property type="entry name" value="Plant_tran"/>
    <property type="match status" value="1"/>
</dbReference>
<sequence length="115" mass="13036">HGRRVVENAFGILANRFRILLTTINLPKDTVVLITQACCALHNFIIKDMVTIGNEADKEVNGLVQNGMWRNNITGELQPAHFNRGHACIANLRIREEFKIYFNTHGVVPWQDAIV</sequence>
<keyword evidence="2" id="KW-1185">Reference proteome</keyword>
<dbReference type="OrthoDB" id="6627079at2759"/>
<feature type="non-terminal residue" evidence="1">
    <location>
        <position position="1"/>
    </location>
</feature>
<proteinExistence type="predicted"/>
<dbReference type="Proteomes" id="UP000801492">
    <property type="component" value="Unassembled WGS sequence"/>
</dbReference>
<accession>A0A8K0GA76</accession>
<comment type="caution">
    <text evidence="1">The sequence shown here is derived from an EMBL/GenBank/DDBJ whole genome shotgun (WGS) entry which is preliminary data.</text>
</comment>
<evidence type="ECO:0000313" key="2">
    <source>
        <dbReference type="Proteomes" id="UP000801492"/>
    </source>
</evidence>
<dbReference type="AlphaFoldDB" id="A0A8K0GA76"/>
<evidence type="ECO:0008006" key="3">
    <source>
        <dbReference type="Google" id="ProtNLM"/>
    </source>
</evidence>
<evidence type="ECO:0000313" key="1">
    <source>
        <dbReference type="EMBL" id="KAF2891974.1"/>
    </source>
</evidence>
<name>A0A8K0GA76_IGNLU</name>
<protein>
    <recommendedName>
        <fullName evidence="3">DDE Tnp4 domain-containing protein</fullName>
    </recommendedName>
</protein>
<organism evidence="1 2">
    <name type="scientific">Ignelater luminosus</name>
    <name type="common">Cucubano</name>
    <name type="synonym">Pyrophorus luminosus</name>
    <dbReference type="NCBI Taxonomy" id="2038154"/>
    <lineage>
        <taxon>Eukaryota</taxon>
        <taxon>Metazoa</taxon>
        <taxon>Ecdysozoa</taxon>
        <taxon>Arthropoda</taxon>
        <taxon>Hexapoda</taxon>
        <taxon>Insecta</taxon>
        <taxon>Pterygota</taxon>
        <taxon>Neoptera</taxon>
        <taxon>Endopterygota</taxon>
        <taxon>Coleoptera</taxon>
        <taxon>Polyphaga</taxon>
        <taxon>Elateriformia</taxon>
        <taxon>Elateroidea</taxon>
        <taxon>Elateridae</taxon>
        <taxon>Agrypninae</taxon>
        <taxon>Pyrophorini</taxon>
        <taxon>Ignelater</taxon>
    </lineage>
</organism>
<gene>
    <name evidence="1" type="ORF">ILUMI_14199</name>
</gene>
<dbReference type="EMBL" id="VTPC01017434">
    <property type="protein sequence ID" value="KAF2891974.1"/>
    <property type="molecule type" value="Genomic_DNA"/>
</dbReference>
<dbReference type="InterPro" id="IPR006912">
    <property type="entry name" value="Harbinger_derived_prot"/>
</dbReference>